<organism evidence="2 3">
    <name type="scientific">Echinococcus canadensis</name>
    <dbReference type="NCBI Taxonomy" id="519352"/>
    <lineage>
        <taxon>Eukaryota</taxon>
        <taxon>Metazoa</taxon>
        <taxon>Spiralia</taxon>
        <taxon>Lophotrochozoa</taxon>
        <taxon>Platyhelminthes</taxon>
        <taxon>Cestoda</taxon>
        <taxon>Eucestoda</taxon>
        <taxon>Cyclophyllidea</taxon>
        <taxon>Taeniidae</taxon>
        <taxon>Echinococcus</taxon>
        <taxon>Echinococcus canadensis group</taxon>
    </lineage>
</organism>
<dbReference type="AlphaFoldDB" id="A0A915EY63"/>
<keyword evidence="2" id="KW-1185">Reference proteome</keyword>
<dbReference type="Proteomes" id="UP000887562">
    <property type="component" value="Unplaced"/>
</dbReference>
<evidence type="ECO:0000313" key="2">
    <source>
        <dbReference type="Proteomes" id="UP000887562"/>
    </source>
</evidence>
<sequence length="120" mass="12810">MANQETAPCTAVPPTFHSGHRAASVTSKGLRVVQPNQVAAAIEVGGQPGNQSNRGRGQAVAGANFSGASSYRSEEGDCRFGLHLKCVNYLTTQVWRVETRDTKETASNRLVQKLVTLPSQ</sequence>
<reference evidence="3" key="1">
    <citation type="submission" date="2022-11" db="UniProtKB">
        <authorList>
            <consortium name="WormBaseParasite"/>
        </authorList>
    </citation>
    <scope>IDENTIFICATION</scope>
</reference>
<protein>
    <submittedName>
        <fullName evidence="3">Uncharacterized protein</fullName>
    </submittedName>
</protein>
<dbReference type="WBParaSite" id="maker-E.canG7_contigs_8869-snap-gene-0.11-mRNA-1">
    <property type="protein sequence ID" value="maker-E.canG7_contigs_8869-snap-gene-0.11-mRNA-1"/>
    <property type="gene ID" value="EcG7_08349"/>
</dbReference>
<proteinExistence type="predicted"/>
<evidence type="ECO:0000256" key="1">
    <source>
        <dbReference type="SAM" id="MobiDB-lite"/>
    </source>
</evidence>
<accession>A0A915EY63</accession>
<name>A0A915EY63_9CEST</name>
<evidence type="ECO:0000313" key="3">
    <source>
        <dbReference type="WBParaSite" id="maker-E.canG7_contigs_8869-snap-gene-0.11-mRNA-1"/>
    </source>
</evidence>
<feature type="region of interest" description="Disordered" evidence="1">
    <location>
        <begin position="1"/>
        <end position="21"/>
    </location>
</feature>